<dbReference type="PANTHER" id="PTHR23112">
    <property type="entry name" value="G PROTEIN-COUPLED RECEPTOR 157-RELATED"/>
    <property type="match status" value="1"/>
</dbReference>
<dbReference type="SUPFAM" id="SSF81321">
    <property type="entry name" value="Family A G protein-coupled receptor-like"/>
    <property type="match status" value="1"/>
</dbReference>
<feature type="transmembrane region" description="Helical" evidence="5">
    <location>
        <begin position="227"/>
        <end position="251"/>
    </location>
</feature>
<dbReference type="OrthoDB" id="2439438at2759"/>
<dbReference type="CDD" id="cd00637">
    <property type="entry name" value="7tm_classA_rhodopsin-like"/>
    <property type="match status" value="1"/>
</dbReference>
<dbReference type="Proteomes" id="UP000265703">
    <property type="component" value="Unassembled WGS sequence"/>
</dbReference>
<dbReference type="EMBL" id="QKYT01001233">
    <property type="protein sequence ID" value="RIA79576.1"/>
    <property type="molecule type" value="Genomic_DNA"/>
</dbReference>
<dbReference type="GO" id="GO:0004930">
    <property type="term" value="F:G protein-coupled receptor activity"/>
    <property type="evidence" value="ECO:0007669"/>
    <property type="project" value="TreeGrafter"/>
</dbReference>
<feature type="signal peptide" evidence="6">
    <location>
        <begin position="1"/>
        <end position="18"/>
    </location>
</feature>
<dbReference type="PANTHER" id="PTHR23112:SF0">
    <property type="entry name" value="TRANSMEMBRANE PROTEIN 116"/>
    <property type="match status" value="1"/>
</dbReference>
<dbReference type="PROSITE" id="PS50262">
    <property type="entry name" value="G_PROTEIN_RECEP_F1_2"/>
    <property type="match status" value="1"/>
</dbReference>
<comment type="caution">
    <text evidence="8">The sequence shown here is derived from an EMBL/GenBank/DDBJ whole genome shotgun (WGS) entry which is preliminary data.</text>
</comment>
<accession>A0A397S4C3</accession>
<evidence type="ECO:0000313" key="8">
    <source>
        <dbReference type="EMBL" id="RIA79576.1"/>
    </source>
</evidence>
<keyword evidence="2 5" id="KW-0812">Transmembrane</keyword>
<feature type="transmembrane region" description="Helical" evidence="5">
    <location>
        <begin position="272"/>
        <end position="288"/>
    </location>
</feature>
<dbReference type="Gene3D" id="1.20.1070.10">
    <property type="entry name" value="Rhodopsin 7-helix transmembrane proteins"/>
    <property type="match status" value="1"/>
</dbReference>
<evidence type="ECO:0000256" key="5">
    <source>
        <dbReference type="SAM" id="Phobius"/>
    </source>
</evidence>
<evidence type="ECO:0000256" key="6">
    <source>
        <dbReference type="SAM" id="SignalP"/>
    </source>
</evidence>
<reference evidence="8 9" key="1">
    <citation type="submission" date="2018-06" db="EMBL/GenBank/DDBJ databases">
        <title>Comparative genomics reveals the genomic features of Rhizophagus irregularis, R. cerebriforme, R. diaphanum and Gigaspora rosea, and their symbiotic lifestyle signature.</title>
        <authorList>
            <person name="Morin E."/>
            <person name="San Clemente H."/>
            <person name="Chen E.C.H."/>
            <person name="De La Providencia I."/>
            <person name="Hainaut M."/>
            <person name="Kuo A."/>
            <person name="Kohler A."/>
            <person name="Murat C."/>
            <person name="Tang N."/>
            <person name="Roy S."/>
            <person name="Loubradou J."/>
            <person name="Henrissat B."/>
            <person name="Grigoriev I.V."/>
            <person name="Corradi N."/>
            <person name="Roux C."/>
            <person name="Martin F.M."/>
        </authorList>
    </citation>
    <scope>NUCLEOTIDE SEQUENCE [LARGE SCALE GENOMIC DNA]</scope>
    <source>
        <strain evidence="8 9">DAOM 227022</strain>
    </source>
</reference>
<gene>
    <name evidence="8" type="ORF">C1645_745825</name>
</gene>
<feature type="transmembrane region" description="Helical" evidence="5">
    <location>
        <begin position="148"/>
        <end position="176"/>
    </location>
</feature>
<evidence type="ECO:0000256" key="2">
    <source>
        <dbReference type="ARBA" id="ARBA00022692"/>
    </source>
</evidence>
<feature type="transmembrane region" description="Helical" evidence="5">
    <location>
        <begin position="188"/>
        <end position="207"/>
    </location>
</feature>
<feature type="transmembrane region" description="Helical" evidence="5">
    <location>
        <begin position="112"/>
        <end position="136"/>
    </location>
</feature>
<keyword evidence="9" id="KW-1185">Reference proteome</keyword>
<evidence type="ECO:0000256" key="4">
    <source>
        <dbReference type="ARBA" id="ARBA00023136"/>
    </source>
</evidence>
<organism evidence="8 9">
    <name type="scientific">Glomus cerebriforme</name>
    <dbReference type="NCBI Taxonomy" id="658196"/>
    <lineage>
        <taxon>Eukaryota</taxon>
        <taxon>Fungi</taxon>
        <taxon>Fungi incertae sedis</taxon>
        <taxon>Mucoromycota</taxon>
        <taxon>Glomeromycotina</taxon>
        <taxon>Glomeromycetes</taxon>
        <taxon>Glomerales</taxon>
        <taxon>Glomeraceae</taxon>
        <taxon>Glomus</taxon>
    </lineage>
</organism>
<protein>
    <recommendedName>
        <fullName evidence="7">G-protein coupled receptors family 1 profile domain-containing protein</fullName>
    </recommendedName>
</protein>
<evidence type="ECO:0000256" key="3">
    <source>
        <dbReference type="ARBA" id="ARBA00022989"/>
    </source>
</evidence>
<evidence type="ECO:0000259" key="7">
    <source>
        <dbReference type="PROSITE" id="PS50262"/>
    </source>
</evidence>
<dbReference type="GO" id="GO:0007189">
    <property type="term" value="P:adenylate cyclase-activating G protein-coupled receptor signaling pathway"/>
    <property type="evidence" value="ECO:0007669"/>
    <property type="project" value="TreeGrafter"/>
</dbReference>
<name>A0A397S4C3_9GLOM</name>
<dbReference type="GO" id="GO:0005886">
    <property type="term" value="C:plasma membrane"/>
    <property type="evidence" value="ECO:0007669"/>
    <property type="project" value="TreeGrafter"/>
</dbReference>
<comment type="subcellular location">
    <subcellularLocation>
        <location evidence="1">Membrane</location>
        <topology evidence="1">Multi-pass membrane protein</topology>
    </subcellularLocation>
</comment>
<keyword evidence="3 5" id="KW-1133">Transmembrane helix</keyword>
<proteinExistence type="predicted"/>
<sequence length="467" mass="52866">MITSAVFLFIFLVSCCNATNRTHIDQDFKEDVYNNHTDYDQLPKLDDTSVFGPDASRDFYVVLIFGLATLQINLFGSLYVIYKLIIPPPSLLGTYLQWKREGRSSVPLSLRFPFYIALTDAFLSLAYTINLSYTLIFKLPWGNPACQIIGAAVTALFILNMFLVGIIAFTTWCYVCKEHYIEFGSYDYKLWTVILVITVATVALSMNKSGQQKYWCAGRHHSMFVPITMIVFIFVILITILVSYIKVLLKIRSNDDNLLIARYQRARIEKRALRKLISYIFTFILQFIENVLLHVLAITTINFGGIGNFIQFAINEGLFYSAKPNSPSSSIITDQIPQQTISVVSRTITTYEIRNNADMNQPNTNDKETTPSVISEVSKDVVYNNNISSSSSTSSSSSEDITNNIEIKIDDISDVNDTLDDDDKVLYDCLMTFDATTLVSANSSDGLLNHDDDFWQELNHYTEGTMK</sequence>
<evidence type="ECO:0000256" key="1">
    <source>
        <dbReference type="ARBA" id="ARBA00004141"/>
    </source>
</evidence>
<feature type="domain" description="G-protein coupled receptors family 1 profile" evidence="7">
    <location>
        <begin position="76"/>
        <end position="296"/>
    </location>
</feature>
<feature type="transmembrane region" description="Helical" evidence="5">
    <location>
        <begin position="59"/>
        <end position="82"/>
    </location>
</feature>
<dbReference type="InterPro" id="IPR017452">
    <property type="entry name" value="GPCR_Rhodpsn_7TM"/>
</dbReference>
<dbReference type="AlphaFoldDB" id="A0A397S4C3"/>
<evidence type="ECO:0000313" key="9">
    <source>
        <dbReference type="Proteomes" id="UP000265703"/>
    </source>
</evidence>
<feature type="chain" id="PRO_5017290169" description="G-protein coupled receptors family 1 profile domain-containing protein" evidence="6">
    <location>
        <begin position="19"/>
        <end position="467"/>
    </location>
</feature>
<keyword evidence="4 5" id="KW-0472">Membrane</keyword>
<keyword evidence="6" id="KW-0732">Signal</keyword>